<name>A0AAW1J4Q9_SAPOF</name>
<proteinExistence type="predicted"/>
<dbReference type="SUPFAM" id="SSF53474">
    <property type="entry name" value="alpha/beta-Hydrolases"/>
    <property type="match status" value="1"/>
</dbReference>
<dbReference type="Proteomes" id="UP001443914">
    <property type="component" value="Unassembled WGS sequence"/>
</dbReference>
<reference evidence="1" key="1">
    <citation type="submission" date="2024-03" db="EMBL/GenBank/DDBJ databases">
        <title>WGS assembly of Saponaria officinalis var. Norfolk2.</title>
        <authorList>
            <person name="Jenkins J."/>
            <person name="Shu S."/>
            <person name="Grimwood J."/>
            <person name="Barry K."/>
            <person name="Goodstein D."/>
            <person name="Schmutz J."/>
            <person name="Leebens-Mack J."/>
            <person name="Osbourn A."/>
        </authorList>
    </citation>
    <scope>NUCLEOTIDE SEQUENCE [LARGE SCALE GENOMIC DNA]</scope>
    <source>
        <strain evidence="1">JIC</strain>
    </source>
</reference>
<dbReference type="AlphaFoldDB" id="A0AAW1J4Q9"/>
<organism evidence="1 2">
    <name type="scientific">Saponaria officinalis</name>
    <name type="common">Common soapwort</name>
    <name type="synonym">Lychnis saponaria</name>
    <dbReference type="NCBI Taxonomy" id="3572"/>
    <lineage>
        <taxon>Eukaryota</taxon>
        <taxon>Viridiplantae</taxon>
        <taxon>Streptophyta</taxon>
        <taxon>Embryophyta</taxon>
        <taxon>Tracheophyta</taxon>
        <taxon>Spermatophyta</taxon>
        <taxon>Magnoliopsida</taxon>
        <taxon>eudicotyledons</taxon>
        <taxon>Gunneridae</taxon>
        <taxon>Pentapetalae</taxon>
        <taxon>Caryophyllales</taxon>
        <taxon>Caryophyllaceae</taxon>
        <taxon>Caryophylleae</taxon>
        <taxon>Saponaria</taxon>
    </lineage>
</organism>
<gene>
    <name evidence="1" type="ORF">RND81_08G038100</name>
</gene>
<dbReference type="EMBL" id="JBDFQZ010000008">
    <property type="protein sequence ID" value="KAK9697445.1"/>
    <property type="molecule type" value="Genomic_DNA"/>
</dbReference>
<evidence type="ECO:0000313" key="1">
    <source>
        <dbReference type="EMBL" id="KAK9697445.1"/>
    </source>
</evidence>
<sequence length="220" mass="25204">MGGDAWFLNPMGQSLGFLLADRGFDVWVANVRGTRWSHGHVSLSERSKAFWDWSWEELALYDLSAMIEYIYQLTNCKVFLLGHSQRRHKKITGHHKKEKGHRKKKFLDPPLRVSLLSTSHGTIMSLAAFTQPDAVKMVEAAALLCPISYLEHVTAPFVLRMVNLHLDKMIQAMGFHQLNFRRFVDLELYVHKRTIQGAKSLIIGFRNVLSSTLREGECPI</sequence>
<evidence type="ECO:0000313" key="2">
    <source>
        <dbReference type="Proteomes" id="UP001443914"/>
    </source>
</evidence>
<accession>A0AAW1J4Q9</accession>
<dbReference type="Gene3D" id="3.40.50.1820">
    <property type="entry name" value="alpha/beta hydrolase"/>
    <property type="match status" value="1"/>
</dbReference>
<evidence type="ECO:0008006" key="3">
    <source>
        <dbReference type="Google" id="ProtNLM"/>
    </source>
</evidence>
<dbReference type="PANTHER" id="PTHR11005">
    <property type="entry name" value="LYSOSOMAL ACID LIPASE-RELATED"/>
    <property type="match status" value="1"/>
</dbReference>
<comment type="caution">
    <text evidence="1">The sequence shown here is derived from an EMBL/GenBank/DDBJ whole genome shotgun (WGS) entry which is preliminary data.</text>
</comment>
<keyword evidence="2" id="KW-1185">Reference proteome</keyword>
<dbReference type="InterPro" id="IPR029058">
    <property type="entry name" value="AB_hydrolase_fold"/>
</dbReference>
<protein>
    <recommendedName>
        <fullName evidence="3">AB hydrolase-1 domain-containing protein</fullName>
    </recommendedName>
</protein>